<organism evidence="2 3">
    <name type="scientific">Mugilogobius chulae</name>
    <name type="common">yellowstripe goby</name>
    <dbReference type="NCBI Taxonomy" id="88201"/>
    <lineage>
        <taxon>Eukaryota</taxon>
        <taxon>Metazoa</taxon>
        <taxon>Chordata</taxon>
        <taxon>Craniata</taxon>
        <taxon>Vertebrata</taxon>
        <taxon>Euteleostomi</taxon>
        <taxon>Actinopterygii</taxon>
        <taxon>Neopterygii</taxon>
        <taxon>Teleostei</taxon>
        <taxon>Neoteleostei</taxon>
        <taxon>Acanthomorphata</taxon>
        <taxon>Gobiaria</taxon>
        <taxon>Gobiiformes</taxon>
        <taxon>Gobioidei</taxon>
        <taxon>Gobiidae</taxon>
        <taxon>Gobionellinae</taxon>
        <taxon>Mugilogobius</taxon>
    </lineage>
</organism>
<feature type="region of interest" description="Disordered" evidence="1">
    <location>
        <begin position="300"/>
        <end position="337"/>
    </location>
</feature>
<proteinExistence type="predicted"/>
<comment type="caution">
    <text evidence="2">The sequence shown here is derived from an EMBL/GenBank/DDBJ whole genome shotgun (WGS) entry which is preliminary data.</text>
</comment>
<dbReference type="PANTHER" id="PTHR15321">
    <property type="entry name" value="TUMOR SUPPRESSOR P53-BINDING PROTEIN 1"/>
    <property type="match status" value="1"/>
</dbReference>
<feature type="compositionally biased region" description="Polar residues" evidence="1">
    <location>
        <begin position="225"/>
        <end position="234"/>
    </location>
</feature>
<protein>
    <submittedName>
        <fullName evidence="2">Uncharacterized protein</fullName>
    </submittedName>
</protein>
<evidence type="ECO:0000313" key="2">
    <source>
        <dbReference type="EMBL" id="KAK7893261.1"/>
    </source>
</evidence>
<dbReference type="EMBL" id="JBBPFD010000016">
    <property type="protein sequence ID" value="KAK7893261.1"/>
    <property type="molecule type" value="Genomic_DNA"/>
</dbReference>
<dbReference type="GO" id="GO:0000077">
    <property type="term" value="P:DNA damage checkpoint signaling"/>
    <property type="evidence" value="ECO:0007669"/>
    <property type="project" value="TreeGrafter"/>
</dbReference>
<evidence type="ECO:0000256" key="1">
    <source>
        <dbReference type="SAM" id="MobiDB-lite"/>
    </source>
</evidence>
<dbReference type="PANTHER" id="PTHR15321:SF3">
    <property type="entry name" value="TP53-BINDING PROTEIN 1"/>
    <property type="match status" value="1"/>
</dbReference>
<dbReference type="AlphaFoldDB" id="A0AAW0NJA2"/>
<dbReference type="GO" id="GO:0042393">
    <property type="term" value="F:histone binding"/>
    <property type="evidence" value="ECO:0007669"/>
    <property type="project" value="TreeGrafter"/>
</dbReference>
<feature type="compositionally biased region" description="Low complexity" evidence="1">
    <location>
        <begin position="268"/>
        <end position="279"/>
    </location>
</feature>
<dbReference type="GO" id="GO:0005634">
    <property type="term" value="C:nucleus"/>
    <property type="evidence" value="ECO:0007669"/>
    <property type="project" value="TreeGrafter"/>
</dbReference>
<accession>A0AAW0NJA2</accession>
<gene>
    <name evidence="2" type="ORF">WMY93_022413</name>
</gene>
<feature type="region of interest" description="Disordered" evidence="1">
    <location>
        <begin position="30"/>
        <end position="176"/>
    </location>
</feature>
<feature type="compositionally biased region" description="Polar residues" evidence="1">
    <location>
        <begin position="326"/>
        <end position="337"/>
    </location>
</feature>
<feature type="compositionally biased region" description="Polar residues" evidence="1">
    <location>
        <begin position="201"/>
        <end position="215"/>
    </location>
</feature>
<feature type="compositionally biased region" description="Polar residues" evidence="1">
    <location>
        <begin position="95"/>
        <end position="112"/>
    </location>
</feature>
<keyword evidence="3" id="KW-1185">Reference proteome</keyword>
<feature type="compositionally biased region" description="Acidic residues" evidence="1">
    <location>
        <begin position="300"/>
        <end position="311"/>
    </location>
</feature>
<feature type="compositionally biased region" description="Low complexity" evidence="1">
    <location>
        <begin position="30"/>
        <end position="47"/>
    </location>
</feature>
<dbReference type="Proteomes" id="UP001460270">
    <property type="component" value="Unassembled WGS sequence"/>
</dbReference>
<dbReference type="GO" id="GO:0045944">
    <property type="term" value="P:positive regulation of transcription by RNA polymerase II"/>
    <property type="evidence" value="ECO:0007669"/>
    <property type="project" value="TreeGrafter"/>
</dbReference>
<feature type="region of interest" description="Disordered" evidence="1">
    <location>
        <begin position="201"/>
        <end position="279"/>
    </location>
</feature>
<reference evidence="3" key="1">
    <citation type="submission" date="2024-04" db="EMBL/GenBank/DDBJ databases">
        <title>Salinicola lusitanus LLJ914,a marine bacterium isolated from the Okinawa Trough.</title>
        <authorList>
            <person name="Li J."/>
        </authorList>
    </citation>
    <scope>NUCLEOTIDE SEQUENCE [LARGE SCALE GENOMIC DNA]</scope>
</reference>
<evidence type="ECO:0000313" key="3">
    <source>
        <dbReference type="Proteomes" id="UP001460270"/>
    </source>
</evidence>
<dbReference type="InterPro" id="IPR047252">
    <property type="entry name" value="TP53BP1-like"/>
</dbReference>
<feature type="compositionally biased region" description="Basic and acidic residues" evidence="1">
    <location>
        <begin position="65"/>
        <end position="87"/>
    </location>
</feature>
<sequence length="337" mass="36347">MSGFSDFSPAARPKQLLSLYLVFQELISSPVGSRSSQSSSGGVQSQPLIHEMSQSLDQSEVLDVSDQKRRSDTFDSRGETQSHEEGHSQFGLLELSQSQDFGSEPVQNQTRTRPGAVRLSPFESGSVQDETKPGPSGALLHSQVQDQDQDQDQDQIMSTQEDLFDKPGPTGASAISSTPAQTLALLQLSGSVQGTLVAQQPLTTRSHGHFTSSSRPIRAQRAGPASSTPVSQNAPVFEPQRPLSVPSQPQFSHDVFVATQSQKEESQSKPSVSSPPAAAAASLFSQSSLNLCINTELQDEDEEATQIEQLDEQNSLKTSAWARTARPNTATQIRQRS</sequence>
<name>A0AAW0NJA2_9GOBI</name>